<dbReference type="InterPro" id="IPR000634">
    <property type="entry name" value="Ser/Thr_deHydtase_PyrdxlP-BS"/>
</dbReference>
<dbReference type="Proteomes" id="UP000275408">
    <property type="component" value="Unassembled WGS sequence"/>
</dbReference>
<dbReference type="SUPFAM" id="SSF52540">
    <property type="entry name" value="P-loop containing nucleoside triphosphate hydrolases"/>
    <property type="match status" value="1"/>
</dbReference>
<dbReference type="HAMAP" id="MF_00109">
    <property type="entry name" value="Shikimate_kinase"/>
    <property type="match status" value="1"/>
</dbReference>
<evidence type="ECO:0000256" key="2">
    <source>
        <dbReference type="ARBA" id="ARBA00022898"/>
    </source>
</evidence>
<dbReference type="Gene3D" id="3.90.1380.10">
    <property type="entry name" value="Threonine synthase, N-terminal domain"/>
    <property type="match status" value="1"/>
</dbReference>
<evidence type="ECO:0000256" key="3">
    <source>
        <dbReference type="SAM" id="MobiDB-lite"/>
    </source>
</evidence>
<feature type="region of interest" description="Disordered" evidence="3">
    <location>
        <begin position="636"/>
        <end position="666"/>
    </location>
</feature>
<evidence type="ECO:0000313" key="6">
    <source>
        <dbReference type="Proteomes" id="UP000275408"/>
    </source>
</evidence>
<sequence>MFHRMNCRASDLCLRRMGLHRFLVRAVSSNGFFTSRNRENHSMWCFERNRWKYLVNLQKRFLQDGRTKRSGSKGAGRGDNIILMGSPGAGKTSVGRILGRHLQREVLDIDDDVLEKVWGMTVAEKLSQVGSDGFVEAEGQALLQFFPNNAVVSLSGSNPMHAAAMDHTRSLGTVVYLDVADEEILNRLAAMKVNRIVGQNEGISMNEILQYRKQFYESSYDVRVICANGDSIEEIASKVRTSLAELSIDQGFTSTRQEHSDTGDSPGFLRVVLEGLAPDGGLYVPKKKIPHFTEGQWERLVDCSYQDRALRILETWISPSELHPSSLRQMVYKAYSSNFQHEGVAPVVKLNEQFYLQELFHGPTASFKDMALQLTPQFFSEAISRTCSSDEDLKRLILVATSGDTGSAVLDGFKENFDTDVLILYPEEGVSSIQKALMVSSDGQNMRVIGVKSDFDFCQTAIKTIFNNMSFSKKLAESYGVQLSAANSINWGRLLPQVVYHASAYLDLVQSGVISMGEEADLCVPTGNFGNILAAYYAKENEDDDLNCFVRLERGKSPRIQGINVSLYCVQEMGIPLNNLICASNENNILTDFFHSGSYDMMTISTEFTRGLGRRLPCYDLSENVIIVKAEGKSITAGTSSSDEGSLQLKEKSERGLMTPVDKNPPAERKETLMKLRKRRPSGFKEFEIALGSQDLEEEISGDLWSHLSTVFKADWTTEKRCLDVIKSTYEENNYIFDPHTAVAKDVADRFANPHRPLIISSTAHYSKFAYDVLKGLSKLPASQGPLDLFGSLNKLGANPSAHANLETVVKRDQKQNTTCLAETSVIMKEIEAFLSR</sequence>
<reference evidence="5 6" key="1">
    <citation type="journal article" date="2018" name="Sci. Rep.">
        <title>Comparative analysis of the Pocillopora damicornis genome highlights role of immune system in coral evolution.</title>
        <authorList>
            <person name="Cunning R."/>
            <person name="Bay R.A."/>
            <person name="Gillette P."/>
            <person name="Baker A.C."/>
            <person name="Traylor-Knowles N."/>
        </authorList>
    </citation>
    <scope>NUCLEOTIDE SEQUENCE [LARGE SCALE GENOMIC DNA]</scope>
    <source>
        <strain evidence="5">RSMAS</strain>
        <tissue evidence="5">Whole animal</tissue>
    </source>
</reference>
<dbReference type="InterPro" id="IPR027417">
    <property type="entry name" value="P-loop_NTPase"/>
</dbReference>
<dbReference type="STRING" id="46731.A0A3M6UH83"/>
<comment type="cofactor">
    <cofactor evidence="1">
        <name>pyridoxal 5'-phosphate</name>
        <dbReference type="ChEBI" id="CHEBI:597326"/>
    </cofactor>
</comment>
<dbReference type="GO" id="GO:0030170">
    <property type="term" value="F:pyridoxal phosphate binding"/>
    <property type="evidence" value="ECO:0007669"/>
    <property type="project" value="InterPro"/>
</dbReference>
<dbReference type="AlphaFoldDB" id="A0A3M6UH83"/>
<protein>
    <recommendedName>
        <fullName evidence="4">Threonine synthase N-terminal domain-containing protein</fullName>
    </recommendedName>
</protein>
<dbReference type="PANTHER" id="PTHR43515">
    <property type="entry name" value="THREONINE SYNTHASE-LIKE 1"/>
    <property type="match status" value="1"/>
</dbReference>
<dbReference type="InterPro" id="IPR000623">
    <property type="entry name" value="Shikimate_kinase/TSH1"/>
</dbReference>
<dbReference type="PANTHER" id="PTHR43515:SF1">
    <property type="entry name" value="THREONINE SYNTHASE-LIKE 1"/>
    <property type="match status" value="1"/>
</dbReference>
<organism evidence="5 6">
    <name type="scientific">Pocillopora damicornis</name>
    <name type="common">Cauliflower coral</name>
    <name type="synonym">Millepora damicornis</name>
    <dbReference type="NCBI Taxonomy" id="46731"/>
    <lineage>
        <taxon>Eukaryota</taxon>
        <taxon>Metazoa</taxon>
        <taxon>Cnidaria</taxon>
        <taxon>Anthozoa</taxon>
        <taxon>Hexacorallia</taxon>
        <taxon>Scleractinia</taxon>
        <taxon>Astrocoeniina</taxon>
        <taxon>Pocilloporidae</taxon>
        <taxon>Pocillopora</taxon>
    </lineage>
</organism>
<comment type="caution">
    <text evidence="5">The sequence shown here is derived from an EMBL/GenBank/DDBJ whole genome shotgun (WGS) entry which is preliminary data.</text>
</comment>
<keyword evidence="6" id="KW-1185">Reference proteome</keyword>
<dbReference type="Pfam" id="PF14821">
    <property type="entry name" value="Thr_synth_N"/>
    <property type="match status" value="1"/>
</dbReference>
<evidence type="ECO:0000256" key="1">
    <source>
        <dbReference type="ARBA" id="ARBA00001933"/>
    </source>
</evidence>
<accession>A0A3M6UH83</accession>
<feature type="compositionally biased region" description="Polar residues" evidence="3">
    <location>
        <begin position="636"/>
        <end position="645"/>
    </location>
</feature>
<dbReference type="Gene3D" id="3.40.50.300">
    <property type="entry name" value="P-loop containing nucleotide triphosphate hydrolases"/>
    <property type="match status" value="1"/>
</dbReference>
<proteinExistence type="inferred from homology"/>
<dbReference type="Pfam" id="PF01202">
    <property type="entry name" value="SKI"/>
    <property type="match status" value="1"/>
</dbReference>
<dbReference type="OrthoDB" id="5203861at2759"/>
<keyword evidence="2" id="KW-0663">Pyridoxal phosphate</keyword>
<dbReference type="GO" id="GO:0005737">
    <property type="term" value="C:cytoplasm"/>
    <property type="evidence" value="ECO:0007669"/>
    <property type="project" value="TreeGrafter"/>
</dbReference>
<evidence type="ECO:0000259" key="4">
    <source>
        <dbReference type="Pfam" id="PF14821"/>
    </source>
</evidence>
<dbReference type="PRINTS" id="PR01100">
    <property type="entry name" value="SHIKIMTKNASE"/>
</dbReference>
<dbReference type="EMBL" id="RCHS01001556">
    <property type="protein sequence ID" value="RMX52939.1"/>
    <property type="molecule type" value="Genomic_DNA"/>
</dbReference>
<feature type="region of interest" description="Disordered" evidence="3">
    <location>
        <begin position="65"/>
        <end position="90"/>
    </location>
</feature>
<feature type="domain" description="Threonine synthase N-terminal" evidence="4">
    <location>
        <begin position="252"/>
        <end position="335"/>
    </location>
</feature>
<dbReference type="CDD" id="cd00464">
    <property type="entry name" value="SK"/>
    <property type="match status" value="1"/>
</dbReference>
<name>A0A3M6UH83_POCDA</name>
<dbReference type="SUPFAM" id="SSF53686">
    <property type="entry name" value="Tryptophan synthase beta subunit-like PLP-dependent enzymes"/>
    <property type="match status" value="2"/>
</dbReference>
<evidence type="ECO:0000313" key="5">
    <source>
        <dbReference type="EMBL" id="RMX52939.1"/>
    </source>
</evidence>
<dbReference type="GO" id="GO:0006520">
    <property type="term" value="P:amino acid metabolic process"/>
    <property type="evidence" value="ECO:0007669"/>
    <property type="project" value="InterPro"/>
</dbReference>
<dbReference type="PROSITE" id="PS00165">
    <property type="entry name" value="DEHYDRATASE_SER_THR"/>
    <property type="match status" value="1"/>
</dbReference>
<dbReference type="Gene3D" id="3.40.50.1100">
    <property type="match status" value="2"/>
</dbReference>
<dbReference type="InterPro" id="IPR029144">
    <property type="entry name" value="Thr_synth_N"/>
</dbReference>
<dbReference type="InterPro" id="IPR031322">
    <property type="entry name" value="Shikimate/glucono_kinase"/>
</dbReference>
<dbReference type="InterPro" id="IPR037158">
    <property type="entry name" value="Thr_synth_N_sf"/>
</dbReference>
<gene>
    <name evidence="5" type="ORF">pdam_00010937</name>
</gene>
<dbReference type="InterPro" id="IPR036052">
    <property type="entry name" value="TrpB-like_PALP_sf"/>
</dbReference>